<organism evidence="1 2">
    <name type="scientific">Jingyaoa shaoxingensis</name>
    <dbReference type="NCBI Taxonomy" id="2763671"/>
    <lineage>
        <taxon>Bacteria</taxon>
        <taxon>Bacillati</taxon>
        <taxon>Bacillota</taxon>
        <taxon>Clostridia</taxon>
        <taxon>Lachnospirales</taxon>
        <taxon>Lachnospiraceae</taxon>
        <taxon>Jingyaoa</taxon>
    </lineage>
</organism>
<protein>
    <submittedName>
        <fullName evidence="1">Uncharacterized protein</fullName>
    </submittedName>
</protein>
<sequence length="118" mass="13981">MTEDALWECVIQFQQYLFQTASGLPFHYEIKRGKSGKLNRELLIDRREGSKSLTWSSFRSAFFNLMQEPPEDGQRKYVNRPKGLGDIRGVSYIYPMFYRFGIIEVPEKYELQMKGRQL</sequence>
<accession>A0ABR7N702</accession>
<dbReference type="EMBL" id="JACRSZ010000001">
    <property type="protein sequence ID" value="MBC8572178.1"/>
    <property type="molecule type" value="Genomic_DNA"/>
</dbReference>
<proteinExistence type="predicted"/>
<keyword evidence="2" id="KW-1185">Reference proteome</keyword>
<name>A0ABR7N702_9FIRM</name>
<evidence type="ECO:0000313" key="2">
    <source>
        <dbReference type="Proteomes" id="UP000657421"/>
    </source>
</evidence>
<reference evidence="1 2" key="1">
    <citation type="submission" date="2020-08" db="EMBL/GenBank/DDBJ databases">
        <title>Genome public.</title>
        <authorList>
            <person name="Liu C."/>
            <person name="Sun Q."/>
        </authorList>
    </citation>
    <scope>NUCLEOTIDE SEQUENCE [LARGE SCALE GENOMIC DNA]</scope>
    <source>
        <strain evidence="1 2">NSJ-46</strain>
    </source>
</reference>
<dbReference type="Proteomes" id="UP000657421">
    <property type="component" value="Unassembled WGS sequence"/>
</dbReference>
<comment type="caution">
    <text evidence="1">The sequence shown here is derived from an EMBL/GenBank/DDBJ whole genome shotgun (WGS) entry which is preliminary data.</text>
</comment>
<gene>
    <name evidence="1" type="ORF">H8716_03600</name>
</gene>
<evidence type="ECO:0000313" key="1">
    <source>
        <dbReference type="EMBL" id="MBC8572178.1"/>
    </source>
</evidence>